<evidence type="ECO:0000313" key="8">
    <source>
        <dbReference type="EMBL" id="QAA31638.1"/>
    </source>
</evidence>
<keyword evidence="8" id="KW-0969">Cilium</keyword>
<sequence>MNIKGVGPTRNVIDIYNVNKVKATQKAESVKKDSLEISGAARALSNFSLGDDVMPRSEKVEALRMQVANGTYKPNNEKIAQAMINSISEGRV</sequence>
<proteinExistence type="inferred from homology"/>
<evidence type="ECO:0000256" key="4">
    <source>
        <dbReference type="ARBA" id="ARBA00022795"/>
    </source>
</evidence>
<comment type="similarity">
    <text evidence="1">Belongs to the FlgM family.</text>
</comment>
<dbReference type="GO" id="GO:0045892">
    <property type="term" value="P:negative regulation of DNA-templated transcription"/>
    <property type="evidence" value="ECO:0007669"/>
    <property type="project" value="InterPro"/>
</dbReference>
<dbReference type="Pfam" id="PF04316">
    <property type="entry name" value="FlgM"/>
    <property type="match status" value="1"/>
</dbReference>
<evidence type="ECO:0000256" key="5">
    <source>
        <dbReference type="ARBA" id="ARBA00023015"/>
    </source>
</evidence>
<dbReference type="SUPFAM" id="SSF101498">
    <property type="entry name" value="Anti-sigma factor FlgM"/>
    <property type="match status" value="1"/>
</dbReference>
<reference evidence="8 9" key="1">
    <citation type="submission" date="2018-01" db="EMBL/GenBank/DDBJ databases">
        <title>Genome Sequencing and Assembly of Anaerobacter polyendosporus strain CT4.</title>
        <authorList>
            <person name="Tachaapaikoon C."/>
            <person name="Sutheeworapong S."/>
            <person name="Jenjaroenpun P."/>
            <person name="Wongsurawat T."/>
            <person name="Nookeaw I."/>
            <person name="Cheawchanlertfa P."/>
            <person name="Kosugi A."/>
            <person name="Cheevadhanarak S."/>
            <person name="Ratanakhanokchai K."/>
        </authorList>
    </citation>
    <scope>NUCLEOTIDE SEQUENCE [LARGE SCALE GENOMIC DNA]</scope>
    <source>
        <strain evidence="8 9">CT4</strain>
    </source>
</reference>
<dbReference type="RefSeq" id="WP_128212449.1">
    <property type="nucleotide sequence ID" value="NZ_CP025746.1"/>
</dbReference>
<dbReference type="KEGG" id="cmah:C1I91_08265"/>
<organism evidence="8 9">
    <name type="scientific">Clostridium manihotivorum</name>
    <dbReference type="NCBI Taxonomy" id="2320868"/>
    <lineage>
        <taxon>Bacteria</taxon>
        <taxon>Bacillati</taxon>
        <taxon>Bacillota</taxon>
        <taxon>Clostridia</taxon>
        <taxon>Eubacteriales</taxon>
        <taxon>Clostridiaceae</taxon>
        <taxon>Clostridium</taxon>
    </lineage>
</organism>
<evidence type="ECO:0000259" key="7">
    <source>
        <dbReference type="Pfam" id="PF04316"/>
    </source>
</evidence>
<dbReference type="Proteomes" id="UP000286268">
    <property type="component" value="Chromosome"/>
</dbReference>
<dbReference type="InterPro" id="IPR007412">
    <property type="entry name" value="FlgM"/>
</dbReference>
<evidence type="ECO:0000313" key="9">
    <source>
        <dbReference type="Proteomes" id="UP000286268"/>
    </source>
</evidence>
<evidence type="ECO:0000256" key="6">
    <source>
        <dbReference type="ARBA" id="ARBA00023163"/>
    </source>
</evidence>
<dbReference type="InterPro" id="IPR031316">
    <property type="entry name" value="FlgM_C"/>
</dbReference>
<dbReference type="InterPro" id="IPR035890">
    <property type="entry name" value="Anti-sigma-28_factor_FlgM_sf"/>
</dbReference>
<keyword evidence="3" id="KW-0678">Repressor</keyword>
<dbReference type="AlphaFoldDB" id="A0A410DRG0"/>
<keyword evidence="8" id="KW-0966">Cell projection</keyword>
<evidence type="ECO:0000256" key="2">
    <source>
        <dbReference type="ARBA" id="ARBA00017823"/>
    </source>
</evidence>
<dbReference type="NCBIfam" id="TIGR03824">
    <property type="entry name" value="FlgM_jcvi"/>
    <property type="match status" value="1"/>
</dbReference>
<gene>
    <name evidence="8" type="primary">flgM</name>
    <name evidence="8" type="ORF">C1I91_08265</name>
</gene>
<dbReference type="EMBL" id="CP025746">
    <property type="protein sequence ID" value="QAA31638.1"/>
    <property type="molecule type" value="Genomic_DNA"/>
</dbReference>
<evidence type="ECO:0000256" key="1">
    <source>
        <dbReference type="ARBA" id="ARBA00005322"/>
    </source>
</evidence>
<name>A0A410DRG0_9CLOT</name>
<evidence type="ECO:0000256" key="3">
    <source>
        <dbReference type="ARBA" id="ARBA00022491"/>
    </source>
</evidence>
<accession>A0A410DRG0</accession>
<protein>
    <recommendedName>
        <fullName evidence="2">Negative regulator of flagellin synthesis</fullName>
    </recommendedName>
</protein>
<keyword evidence="9" id="KW-1185">Reference proteome</keyword>
<dbReference type="OrthoDB" id="2112800at2"/>
<feature type="domain" description="Anti-sigma-28 factor FlgM C-terminal" evidence="7">
    <location>
        <begin position="33"/>
        <end position="85"/>
    </location>
</feature>
<keyword evidence="8" id="KW-0282">Flagellum</keyword>
<dbReference type="GO" id="GO:0044781">
    <property type="term" value="P:bacterial-type flagellum organization"/>
    <property type="evidence" value="ECO:0007669"/>
    <property type="project" value="UniProtKB-KW"/>
</dbReference>
<keyword evidence="4" id="KW-1005">Bacterial flagellum biogenesis</keyword>
<keyword evidence="6" id="KW-0804">Transcription</keyword>
<keyword evidence="5" id="KW-0805">Transcription regulation</keyword>